<evidence type="ECO:0000313" key="2">
    <source>
        <dbReference type="Proteomes" id="UP000607559"/>
    </source>
</evidence>
<dbReference type="EMBL" id="BMJC01000001">
    <property type="protein sequence ID" value="GGA92379.1"/>
    <property type="molecule type" value="Genomic_DNA"/>
</dbReference>
<organism evidence="1 2">
    <name type="scientific">Puia dinghuensis</name>
    <dbReference type="NCBI Taxonomy" id="1792502"/>
    <lineage>
        <taxon>Bacteria</taxon>
        <taxon>Pseudomonadati</taxon>
        <taxon>Bacteroidota</taxon>
        <taxon>Chitinophagia</taxon>
        <taxon>Chitinophagales</taxon>
        <taxon>Chitinophagaceae</taxon>
        <taxon>Puia</taxon>
    </lineage>
</organism>
<sequence length="235" mass="27213">MIDLIKELQDKLEELLAPPFQQNDRRSTAERHRVKKIIETWFDWTEELFCDAVGLVIGGGAFLKTFSLYLRMSGREAFYLTENDLENSMHPVSLIRIKFLVVRAKQLGLTDEAKQIEAEWNQLSATMRLQQIYHGYYAASYDPIITDTLDCMIEEANPICFKDQKPLDATAVNFVDLISEAWHRLATNESEFEKWQEALFDHNFIDDSKKVTGIDHLKEPVGTKTIHNMQSSHDK</sequence>
<keyword evidence="2" id="KW-1185">Reference proteome</keyword>
<accession>A0A8J2UBP7</accession>
<protein>
    <submittedName>
        <fullName evidence="1">Uncharacterized protein</fullName>
    </submittedName>
</protein>
<reference evidence="1" key="2">
    <citation type="submission" date="2020-09" db="EMBL/GenBank/DDBJ databases">
        <authorList>
            <person name="Sun Q."/>
            <person name="Zhou Y."/>
        </authorList>
    </citation>
    <scope>NUCLEOTIDE SEQUENCE</scope>
    <source>
        <strain evidence="1">CGMCC 1.15448</strain>
    </source>
</reference>
<comment type="caution">
    <text evidence="1">The sequence shown here is derived from an EMBL/GenBank/DDBJ whole genome shotgun (WGS) entry which is preliminary data.</text>
</comment>
<evidence type="ECO:0000313" key="1">
    <source>
        <dbReference type="EMBL" id="GGA92379.1"/>
    </source>
</evidence>
<dbReference type="Proteomes" id="UP000607559">
    <property type="component" value="Unassembled WGS sequence"/>
</dbReference>
<dbReference type="AlphaFoldDB" id="A0A8J2UBP7"/>
<reference evidence="1" key="1">
    <citation type="journal article" date="2014" name="Int. J. Syst. Evol. Microbiol.">
        <title>Complete genome sequence of Corynebacterium casei LMG S-19264T (=DSM 44701T), isolated from a smear-ripened cheese.</title>
        <authorList>
            <consortium name="US DOE Joint Genome Institute (JGI-PGF)"/>
            <person name="Walter F."/>
            <person name="Albersmeier A."/>
            <person name="Kalinowski J."/>
            <person name="Ruckert C."/>
        </authorList>
    </citation>
    <scope>NUCLEOTIDE SEQUENCE</scope>
    <source>
        <strain evidence="1">CGMCC 1.15448</strain>
    </source>
</reference>
<gene>
    <name evidence="1" type="ORF">GCM10011511_14710</name>
</gene>
<name>A0A8J2UBP7_9BACT</name>
<proteinExistence type="predicted"/>